<sequence length="210" mass="23253">MERKIALEEIVSKLPGVRGAKVLIDSDGEPKEIHILADIKKPAKQLVRDVETAIYAASGIRIDRKIVSVAQIAADEDEGLASHYESTDVIPSARFNLISVRIETNRRKLTITVTVDDDGKVLTGSSIVDIDDDEKYIAAVEATVAAIRESIPSFRVEVIERIQYGLNDILLVVCSAIIKGRRRKEAGARLFRKDSFNDVVLVILDTLNRM</sequence>
<accession>C5CGU0</accession>
<keyword evidence="2" id="KW-1185">Reference proteome</keyword>
<gene>
    <name evidence="1" type="ordered locus">Kole_1928</name>
</gene>
<dbReference type="KEGG" id="kol:Kole_1928"/>
<evidence type="ECO:0000313" key="2">
    <source>
        <dbReference type="Proteomes" id="UP000002382"/>
    </source>
</evidence>
<protein>
    <submittedName>
        <fullName evidence="1">Uncharacterized protein</fullName>
    </submittedName>
</protein>
<name>C5CGU0_KOSOT</name>
<dbReference type="STRING" id="521045.Kole_1928"/>
<dbReference type="HOGENOM" id="CLU_105443_0_0_0"/>
<dbReference type="Proteomes" id="UP000002382">
    <property type="component" value="Chromosome"/>
</dbReference>
<dbReference type="eggNOG" id="ENOG502ZC2Z">
    <property type="taxonomic scope" value="Bacteria"/>
</dbReference>
<reference evidence="1 2" key="2">
    <citation type="journal article" date="2011" name="J. Bacteriol.">
        <title>Genome Sequence of Kosmotoga olearia Strain TBF 19.5.1, a Thermophilic Bacterium with a Wide Growth Temperature Range, Isolated from the Troll B Oil Platform in the North Sea.</title>
        <authorList>
            <person name="Swithers K.S."/>
            <person name="Dipippo J.L."/>
            <person name="Bruce D.C."/>
            <person name="Detter C."/>
            <person name="Tapia R."/>
            <person name="Han S."/>
            <person name="Goodwin L.A."/>
            <person name="Han J."/>
            <person name="Woyke T."/>
            <person name="Pitluck S."/>
            <person name="Pennacchio L."/>
            <person name="Nolan M."/>
            <person name="Mikhailova N."/>
            <person name="Land M.L."/>
            <person name="Nesbo C.L."/>
            <person name="Gogarten J.P."/>
            <person name="Noll K.M."/>
        </authorList>
    </citation>
    <scope>NUCLEOTIDE SEQUENCE [LARGE SCALE GENOMIC DNA]</scope>
    <source>
        <strain evidence="2">ATCC BAA-1733 / DSM 21960 / TBF 19.5.1</strain>
    </source>
</reference>
<evidence type="ECO:0000313" key="1">
    <source>
        <dbReference type="EMBL" id="ACR80609.1"/>
    </source>
</evidence>
<reference evidence="1 2" key="1">
    <citation type="submission" date="2009-06" db="EMBL/GenBank/DDBJ databases">
        <title>Complete sequence of Thermotogales bacterium TBF 19.5.1.</title>
        <authorList>
            <consortium name="US DOE Joint Genome Institute"/>
            <person name="Lucas S."/>
            <person name="Copeland A."/>
            <person name="Lapidus A."/>
            <person name="Glavina del Rio T."/>
            <person name="Tice H."/>
            <person name="Bruce D."/>
            <person name="Goodwin L."/>
            <person name="Pitluck S."/>
            <person name="Chertkov O."/>
            <person name="Brettin T."/>
            <person name="Detter J.C."/>
            <person name="Han C."/>
            <person name="Schmutz J."/>
            <person name="Larimer F."/>
            <person name="Land M."/>
            <person name="Hauser L."/>
            <person name="Kyrpides N."/>
            <person name="Ovchinnikova G."/>
            <person name="Noll K."/>
        </authorList>
    </citation>
    <scope>NUCLEOTIDE SEQUENCE [LARGE SCALE GENOMIC DNA]</scope>
    <source>
        <strain evidence="2">ATCC BAA-1733 / DSM 21960 / TBF 19.5.1</strain>
    </source>
</reference>
<dbReference type="AlphaFoldDB" id="C5CGU0"/>
<proteinExistence type="predicted"/>
<dbReference type="EMBL" id="CP001634">
    <property type="protein sequence ID" value="ACR80609.1"/>
    <property type="molecule type" value="Genomic_DNA"/>
</dbReference>
<organism evidence="1 2">
    <name type="scientific">Kosmotoga olearia (strain ATCC BAA-1733 / DSM 21960 / TBF 19.5.1)</name>
    <dbReference type="NCBI Taxonomy" id="521045"/>
    <lineage>
        <taxon>Bacteria</taxon>
        <taxon>Thermotogati</taxon>
        <taxon>Thermotogota</taxon>
        <taxon>Thermotogae</taxon>
        <taxon>Kosmotogales</taxon>
        <taxon>Kosmotogaceae</taxon>
        <taxon>Kosmotoga</taxon>
    </lineage>
</organism>
<dbReference type="RefSeq" id="WP_015869252.1">
    <property type="nucleotide sequence ID" value="NC_012785.1"/>
</dbReference>
<dbReference type="OrthoDB" id="43591at2"/>